<feature type="transmembrane region" description="Helical" evidence="1">
    <location>
        <begin position="7"/>
        <end position="27"/>
    </location>
</feature>
<keyword evidence="1" id="KW-1133">Transmembrane helix</keyword>
<dbReference type="OrthoDB" id="6385145at2"/>
<gene>
    <name evidence="2" type="ORF">EOJ36_09620</name>
</gene>
<comment type="caution">
    <text evidence="2">The sequence shown here is derived from an EMBL/GenBank/DDBJ whole genome shotgun (WGS) entry which is preliminary data.</text>
</comment>
<keyword evidence="3" id="KW-1185">Reference proteome</keyword>
<organism evidence="2 3">
    <name type="scientific">Sandaracinomonas limnophila</name>
    <dbReference type="NCBI Taxonomy" id="1862386"/>
    <lineage>
        <taxon>Bacteria</taxon>
        <taxon>Pseudomonadati</taxon>
        <taxon>Bacteroidota</taxon>
        <taxon>Cytophagia</taxon>
        <taxon>Cytophagales</taxon>
        <taxon>Flectobacillaceae</taxon>
        <taxon>Sandaracinomonas</taxon>
    </lineage>
</organism>
<dbReference type="AlphaFoldDB" id="A0A437PPH5"/>
<keyword evidence="1" id="KW-0812">Transmembrane</keyword>
<evidence type="ECO:0000313" key="3">
    <source>
        <dbReference type="Proteomes" id="UP000282832"/>
    </source>
</evidence>
<name>A0A437PPH5_9BACT</name>
<protein>
    <submittedName>
        <fullName evidence="2">Gluconate 2-dehydrogenase subunit 3 family protein</fullName>
    </submittedName>
</protein>
<evidence type="ECO:0000256" key="1">
    <source>
        <dbReference type="SAM" id="Phobius"/>
    </source>
</evidence>
<evidence type="ECO:0000313" key="2">
    <source>
        <dbReference type="EMBL" id="RVU24172.1"/>
    </source>
</evidence>
<accession>A0A437PPH5</accession>
<dbReference type="EMBL" id="SACY01000004">
    <property type="protein sequence ID" value="RVU24172.1"/>
    <property type="molecule type" value="Genomic_DNA"/>
</dbReference>
<dbReference type="InterPro" id="IPR027056">
    <property type="entry name" value="Gluconate_2DH_su3"/>
</dbReference>
<sequence>MVNRREAVSRIAMMLGGAFTAPTLFAMERSQNSTSNPFNAAALSLTEAQSKIIAAVAEHIIPKTTTAGAIDAGVPAFIEKMINDCYKAPEQKSFMTGVKNLEKAGFLGLDAKAQVSLLKLLEADTAELMKSYKASQVKVGDNVDKEVLEGTQGVPFWRLIKELTLLGYYTSEAGVKASFVYEPIPGKFEPTKYKAGQKAFLYQ</sequence>
<keyword evidence="1" id="KW-0472">Membrane</keyword>
<proteinExistence type="predicted"/>
<reference evidence="2 3" key="1">
    <citation type="submission" date="2019-01" db="EMBL/GenBank/DDBJ databases">
        <authorList>
            <person name="Chen W.-M."/>
        </authorList>
    </citation>
    <scope>NUCLEOTIDE SEQUENCE [LARGE SCALE GENOMIC DNA]</scope>
    <source>
        <strain evidence="2 3">FSY-15</strain>
    </source>
</reference>
<dbReference type="Pfam" id="PF13618">
    <property type="entry name" value="Gluconate_2-dh3"/>
    <property type="match status" value="1"/>
</dbReference>
<dbReference type="RefSeq" id="WP_127804785.1">
    <property type="nucleotide sequence ID" value="NZ_SACY01000004.1"/>
</dbReference>
<dbReference type="Proteomes" id="UP000282832">
    <property type="component" value="Unassembled WGS sequence"/>
</dbReference>